<proteinExistence type="predicted"/>
<name>A0AAV5JGP6_9ROSI</name>
<keyword evidence="2" id="KW-1185">Reference proteome</keyword>
<sequence>MDLIVKCFESRVLFFLFPDPLQPTSPSHRPPFFLPEHRQKLGEFSFFLVLGLEVNPEIPLSSANFRICFALLCPSASSSCWWSASRFSVCREFLHFSPRRLPSQPGPVLLAGVS</sequence>
<organism evidence="1 2">
    <name type="scientific">Rubroshorea leprosula</name>
    <dbReference type="NCBI Taxonomy" id="152421"/>
    <lineage>
        <taxon>Eukaryota</taxon>
        <taxon>Viridiplantae</taxon>
        <taxon>Streptophyta</taxon>
        <taxon>Embryophyta</taxon>
        <taxon>Tracheophyta</taxon>
        <taxon>Spermatophyta</taxon>
        <taxon>Magnoliopsida</taxon>
        <taxon>eudicotyledons</taxon>
        <taxon>Gunneridae</taxon>
        <taxon>Pentapetalae</taxon>
        <taxon>rosids</taxon>
        <taxon>malvids</taxon>
        <taxon>Malvales</taxon>
        <taxon>Dipterocarpaceae</taxon>
        <taxon>Rubroshorea</taxon>
    </lineage>
</organism>
<evidence type="ECO:0000313" key="1">
    <source>
        <dbReference type="EMBL" id="GKV11653.1"/>
    </source>
</evidence>
<dbReference type="Proteomes" id="UP001054252">
    <property type="component" value="Unassembled WGS sequence"/>
</dbReference>
<dbReference type="AlphaFoldDB" id="A0AAV5JGP6"/>
<dbReference type="EMBL" id="BPVZ01000034">
    <property type="protein sequence ID" value="GKV11653.1"/>
    <property type="molecule type" value="Genomic_DNA"/>
</dbReference>
<comment type="caution">
    <text evidence="1">The sequence shown here is derived from an EMBL/GenBank/DDBJ whole genome shotgun (WGS) entry which is preliminary data.</text>
</comment>
<accession>A0AAV5JGP6</accession>
<evidence type="ECO:0000313" key="2">
    <source>
        <dbReference type="Proteomes" id="UP001054252"/>
    </source>
</evidence>
<gene>
    <name evidence="1" type="ORF">SLEP1_g22893</name>
</gene>
<protein>
    <submittedName>
        <fullName evidence="1">Uncharacterized protein</fullName>
    </submittedName>
</protein>
<reference evidence="1 2" key="1">
    <citation type="journal article" date="2021" name="Commun. Biol.">
        <title>The genome of Shorea leprosula (Dipterocarpaceae) highlights the ecological relevance of drought in aseasonal tropical rainforests.</title>
        <authorList>
            <person name="Ng K.K.S."/>
            <person name="Kobayashi M.J."/>
            <person name="Fawcett J.A."/>
            <person name="Hatakeyama M."/>
            <person name="Paape T."/>
            <person name="Ng C.H."/>
            <person name="Ang C.C."/>
            <person name="Tnah L.H."/>
            <person name="Lee C.T."/>
            <person name="Nishiyama T."/>
            <person name="Sese J."/>
            <person name="O'Brien M.J."/>
            <person name="Copetti D."/>
            <person name="Mohd Noor M.I."/>
            <person name="Ong R.C."/>
            <person name="Putra M."/>
            <person name="Sireger I.Z."/>
            <person name="Indrioko S."/>
            <person name="Kosugi Y."/>
            <person name="Izuno A."/>
            <person name="Isagi Y."/>
            <person name="Lee S.L."/>
            <person name="Shimizu K.K."/>
        </authorList>
    </citation>
    <scope>NUCLEOTIDE SEQUENCE [LARGE SCALE GENOMIC DNA]</scope>
    <source>
        <strain evidence="1">214</strain>
    </source>
</reference>